<name>G3IA06_CRIGR</name>
<evidence type="ECO:0000313" key="2">
    <source>
        <dbReference type="Proteomes" id="UP000001075"/>
    </source>
</evidence>
<dbReference type="AlphaFoldDB" id="G3IA06"/>
<protein>
    <submittedName>
        <fullName evidence="1">Uncharacterized protein</fullName>
    </submittedName>
</protein>
<dbReference type="EMBL" id="JH001657">
    <property type="protein sequence ID" value="EGW10175.1"/>
    <property type="molecule type" value="Genomic_DNA"/>
</dbReference>
<dbReference type="InParanoid" id="G3IA06"/>
<proteinExistence type="predicted"/>
<sequence>MLQWYLSAPPSYLNHLGITGSTHDRHSGMGVIKNPSQIIPVDLFISIIVNLYKLHLQL</sequence>
<reference evidence="2" key="1">
    <citation type="journal article" date="2011" name="Nat. Biotechnol.">
        <title>The genomic sequence of the Chinese hamster ovary (CHO)-K1 cell line.</title>
        <authorList>
            <person name="Xu X."/>
            <person name="Nagarajan H."/>
            <person name="Lewis N.E."/>
            <person name="Pan S."/>
            <person name="Cai Z."/>
            <person name="Liu X."/>
            <person name="Chen W."/>
            <person name="Xie M."/>
            <person name="Wang W."/>
            <person name="Hammond S."/>
            <person name="Andersen M.R."/>
            <person name="Neff N."/>
            <person name="Passarelli B."/>
            <person name="Koh W."/>
            <person name="Fan H.C."/>
            <person name="Wang J."/>
            <person name="Gui Y."/>
            <person name="Lee K.H."/>
            <person name="Betenbaugh M.J."/>
            <person name="Quake S.R."/>
            <person name="Famili I."/>
            <person name="Palsson B.O."/>
            <person name="Wang J."/>
        </authorList>
    </citation>
    <scope>NUCLEOTIDE SEQUENCE [LARGE SCALE GENOMIC DNA]</scope>
    <source>
        <strain evidence="2">CHO K1 cell line</strain>
    </source>
</reference>
<organism evidence="1 2">
    <name type="scientific">Cricetulus griseus</name>
    <name type="common">Chinese hamster</name>
    <name type="synonym">Cricetulus barabensis griseus</name>
    <dbReference type="NCBI Taxonomy" id="10029"/>
    <lineage>
        <taxon>Eukaryota</taxon>
        <taxon>Metazoa</taxon>
        <taxon>Chordata</taxon>
        <taxon>Craniata</taxon>
        <taxon>Vertebrata</taxon>
        <taxon>Euteleostomi</taxon>
        <taxon>Mammalia</taxon>
        <taxon>Eutheria</taxon>
        <taxon>Euarchontoglires</taxon>
        <taxon>Glires</taxon>
        <taxon>Rodentia</taxon>
        <taxon>Myomorpha</taxon>
        <taxon>Muroidea</taxon>
        <taxon>Cricetidae</taxon>
        <taxon>Cricetinae</taxon>
        <taxon>Cricetulus</taxon>
    </lineage>
</organism>
<dbReference type="Proteomes" id="UP000001075">
    <property type="component" value="Unassembled WGS sequence"/>
</dbReference>
<gene>
    <name evidence="1" type="ORF">I79_020421</name>
</gene>
<accession>G3IA06</accession>
<evidence type="ECO:0000313" key="1">
    <source>
        <dbReference type="EMBL" id="EGW10175.1"/>
    </source>
</evidence>